<evidence type="ECO:0000256" key="2">
    <source>
        <dbReference type="SAM" id="MobiDB-lite"/>
    </source>
</evidence>
<dbReference type="SUPFAM" id="SSF56300">
    <property type="entry name" value="Metallo-dependent phosphatases"/>
    <property type="match status" value="1"/>
</dbReference>
<comment type="caution">
    <text evidence="4">The sequence shown here is derived from an EMBL/GenBank/DDBJ whole genome shotgun (WGS) entry which is preliminary data.</text>
</comment>
<feature type="region of interest" description="Disordered" evidence="2">
    <location>
        <begin position="238"/>
        <end position="274"/>
    </location>
</feature>
<dbReference type="AlphaFoldDB" id="A0A6B3QGK5"/>
<evidence type="ECO:0000259" key="3">
    <source>
        <dbReference type="Pfam" id="PF12850"/>
    </source>
</evidence>
<accession>A0A6B3QGK5</accession>
<dbReference type="Gene3D" id="3.60.21.10">
    <property type="match status" value="1"/>
</dbReference>
<dbReference type="InterPro" id="IPR050126">
    <property type="entry name" value="Ap4A_hydrolase"/>
</dbReference>
<dbReference type="GO" id="GO:0005737">
    <property type="term" value="C:cytoplasm"/>
    <property type="evidence" value="ECO:0007669"/>
    <property type="project" value="TreeGrafter"/>
</dbReference>
<dbReference type="PANTHER" id="PTHR42850:SF2">
    <property type="entry name" value="BLL5683 PROTEIN"/>
    <property type="match status" value="1"/>
</dbReference>
<feature type="compositionally biased region" description="Basic and acidic residues" evidence="2">
    <location>
        <begin position="246"/>
        <end position="262"/>
    </location>
</feature>
<comment type="similarity">
    <text evidence="1">Belongs to the metallophosphoesterase superfamily. YfcE family.</text>
</comment>
<dbReference type="InterPro" id="IPR011152">
    <property type="entry name" value="Pesterase_MJ0912"/>
</dbReference>
<dbReference type="PIRSF" id="PIRSF000883">
    <property type="entry name" value="Pesterase_MJ0912"/>
    <property type="match status" value="1"/>
</dbReference>
<reference evidence="4" key="1">
    <citation type="journal article" date="2020" name="Microorganisms">
        <title>Isolation, Genomic and Metabolomic Characterization of Streptomyces tendae VITAKN with Quorum Sensing Inhibitory Activity from Southern India.</title>
        <authorList>
            <person name="Ishaque N.M."/>
            <person name="Burgsdorf I."/>
            <person name="Limlingan Malit J.J."/>
            <person name="Saha S."/>
            <person name="Teta R."/>
            <person name="Ewe D."/>
            <person name="Kannabiran K."/>
            <person name="Hrouzek P."/>
            <person name="Steindler L."/>
            <person name="Costantino V."/>
            <person name="Saurav K."/>
        </authorList>
    </citation>
    <scope>NUCLEOTIDE SEQUENCE</scope>
    <source>
        <strain evidence="4">VITAKN</strain>
    </source>
</reference>
<feature type="domain" description="Calcineurin-like phosphoesterase" evidence="3">
    <location>
        <begin position="5"/>
        <end position="195"/>
    </location>
</feature>
<feature type="compositionally biased region" description="Gly residues" evidence="2">
    <location>
        <begin position="264"/>
        <end position="274"/>
    </location>
</feature>
<dbReference type="Pfam" id="PF12850">
    <property type="entry name" value="Metallophos_2"/>
    <property type="match status" value="1"/>
</dbReference>
<dbReference type="EMBL" id="JAAIFS010000001">
    <property type="protein sequence ID" value="NEV86390.1"/>
    <property type="molecule type" value="Genomic_DNA"/>
</dbReference>
<evidence type="ECO:0000313" key="4">
    <source>
        <dbReference type="EMBL" id="NEV86390.1"/>
    </source>
</evidence>
<protein>
    <submittedName>
        <fullName evidence="4">Metallophosphoesterase family protein</fullName>
    </submittedName>
</protein>
<dbReference type="GO" id="GO:0016791">
    <property type="term" value="F:phosphatase activity"/>
    <property type="evidence" value="ECO:0007669"/>
    <property type="project" value="TreeGrafter"/>
</dbReference>
<evidence type="ECO:0000256" key="1">
    <source>
        <dbReference type="ARBA" id="ARBA00008950"/>
    </source>
</evidence>
<name>A0A6B3QGK5_STRTE</name>
<dbReference type="InterPro" id="IPR024654">
    <property type="entry name" value="Calcineurin-like_PHP_lpxH"/>
</dbReference>
<dbReference type="PANTHER" id="PTHR42850">
    <property type="entry name" value="METALLOPHOSPHOESTERASE"/>
    <property type="match status" value="1"/>
</dbReference>
<sequence length="274" mass="29764">MTGTVAVLSDIHGMSGPLDQVLAEPAVASADLVLVTGDHTWGPEPAEVLDRLVGLGDRALLIRGNADRELLQMSRGVDVGLDDDPVSVWGAGQLRPDHQRLLDRMPEQLTVEIDGFGAVLFCHATPRDDQEVVLVDSRIERWQEVFADVPPSVSTVVCGHTHMPFVRLAAGRTVVNPGSVGLPYGRTGAHWALLHEGAVTLRRTPLDREEVIRETARRSALPGVEQWLDDYVRRPADDVEALETFGPRDGRRPSSTEEDRGAHGPLGEGGGPRR</sequence>
<gene>
    <name evidence="4" type="ORF">GUR47_06765</name>
</gene>
<proteinExistence type="inferred from homology"/>
<dbReference type="InterPro" id="IPR029052">
    <property type="entry name" value="Metallo-depent_PP-like"/>
</dbReference>
<organism evidence="4">
    <name type="scientific">Streptomyces tendae</name>
    <dbReference type="NCBI Taxonomy" id="1932"/>
    <lineage>
        <taxon>Bacteria</taxon>
        <taxon>Bacillati</taxon>
        <taxon>Actinomycetota</taxon>
        <taxon>Actinomycetes</taxon>
        <taxon>Kitasatosporales</taxon>
        <taxon>Streptomycetaceae</taxon>
        <taxon>Streptomyces</taxon>
    </lineage>
</organism>